<evidence type="ECO:0000313" key="3">
    <source>
        <dbReference type="Proteomes" id="UP000290172"/>
    </source>
</evidence>
<dbReference type="AlphaFoldDB" id="A0A4Q0Y8B5"/>
<accession>A0A4Q0Y8B5</accession>
<evidence type="ECO:0008006" key="4">
    <source>
        <dbReference type="Google" id="ProtNLM"/>
    </source>
</evidence>
<proteinExistence type="predicted"/>
<feature type="binding site" evidence="1">
    <location>
        <position position="253"/>
    </location>
    <ligand>
        <name>Mg(2+)</name>
        <dbReference type="ChEBI" id="CHEBI:18420"/>
        <label>1</label>
    </ligand>
</feature>
<dbReference type="SUPFAM" id="SSF101478">
    <property type="entry name" value="ADP-ribosylglycohydrolase"/>
    <property type="match status" value="1"/>
</dbReference>
<evidence type="ECO:0000256" key="1">
    <source>
        <dbReference type="PIRSR" id="PIRSR605502-1"/>
    </source>
</evidence>
<reference evidence="2 3" key="1">
    <citation type="submission" date="2017-10" db="EMBL/GenBank/DDBJ databases">
        <title>Genomics of the genus Arcobacter.</title>
        <authorList>
            <person name="Perez-Cataluna A."/>
            <person name="Figueras M.J."/>
        </authorList>
    </citation>
    <scope>NUCLEOTIDE SEQUENCE [LARGE SCALE GENOMIC DNA]</scope>
    <source>
        <strain evidence="2 3">CECT 8993</strain>
    </source>
</reference>
<organism evidence="2 3">
    <name type="scientific">Halarcobacter ebronensis</name>
    <dbReference type="NCBI Taxonomy" id="1462615"/>
    <lineage>
        <taxon>Bacteria</taxon>
        <taxon>Pseudomonadati</taxon>
        <taxon>Campylobacterota</taxon>
        <taxon>Epsilonproteobacteria</taxon>
        <taxon>Campylobacterales</taxon>
        <taxon>Arcobacteraceae</taxon>
        <taxon>Halarcobacter</taxon>
    </lineage>
</organism>
<gene>
    <name evidence="2" type="ORF">CRV08_12700</name>
</gene>
<dbReference type="InterPro" id="IPR005502">
    <property type="entry name" value="Ribosyl_crysJ1"/>
</dbReference>
<sequence length="288" mass="32477">MLDDKKIKELVLVSLVADAYSLGAHWIYDEKQLENLDINWNELNDAKSIWHKGKKAGEFTHYGDQSLWLYQFLQNEGYFNAKEYTKLWKTKMDIYNGYIDSATKKTLLNIEENIEPCGSTSTDLSVVGRVIPLLLVSKTKDEFLKNVNDFVVITHNSEEAKIASKFFATLLWEVLSGKDIEETILSLKDEYNTKVQSYIYSGVASKTDSTFEAIRGFGPACDIEGGFQGVIHLLCRYKNFKEMLVNNSKAGGDSSARAMIAAPIFMAQSNSNMKMIPSSWLNISATII</sequence>
<dbReference type="GO" id="GO:0046872">
    <property type="term" value="F:metal ion binding"/>
    <property type="evidence" value="ECO:0007669"/>
    <property type="project" value="UniProtKB-KW"/>
</dbReference>
<evidence type="ECO:0000313" key="2">
    <source>
        <dbReference type="EMBL" id="RXJ66472.1"/>
    </source>
</evidence>
<comment type="cofactor">
    <cofactor evidence="1">
        <name>Mg(2+)</name>
        <dbReference type="ChEBI" id="CHEBI:18420"/>
    </cofactor>
    <text evidence="1">Binds 2 magnesium ions per subunit.</text>
</comment>
<name>A0A4Q0Y8B5_9BACT</name>
<dbReference type="Proteomes" id="UP000290172">
    <property type="component" value="Unassembled WGS sequence"/>
</dbReference>
<dbReference type="Gene3D" id="1.10.4080.10">
    <property type="entry name" value="ADP-ribosylation/Crystallin J1"/>
    <property type="match status" value="1"/>
</dbReference>
<comment type="caution">
    <text evidence="2">The sequence shown here is derived from an EMBL/GenBank/DDBJ whole genome shotgun (WGS) entry which is preliminary data.</text>
</comment>
<dbReference type="RefSeq" id="WP_128982699.1">
    <property type="nucleotide sequence ID" value="NZ_PDKJ01000014.1"/>
</dbReference>
<protein>
    <recommendedName>
        <fullName evidence="4">ADP-ribosylglycohydrolase</fullName>
    </recommendedName>
</protein>
<dbReference type="EMBL" id="PDKJ01000014">
    <property type="protein sequence ID" value="RXJ66472.1"/>
    <property type="molecule type" value="Genomic_DNA"/>
</dbReference>
<dbReference type="InterPro" id="IPR036705">
    <property type="entry name" value="Ribosyl_crysJ1_sf"/>
</dbReference>
<keyword evidence="1" id="KW-0479">Metal-binding</keyword>
<feature type="binding site" evidence="1">
    <location>
        <position position="60"/>
    </location>
    <ligand>
        <name>Mg(2+)</name>
        <dbReference type="ChEBI" id="CHEBI:18420"/>
        <label>1</label>
    </ligand>
</feature>
<keyword evidence="1" id="KW-0460">Magnesium</keyword>
<dbReference type="Pfam" id="PF03747">
    <property type="entry name" value="ADP_ribosyl_GH"/>
    <property type="match status" value="1"/>
</dbReference>